<organism evidence="1 2">
    <name type="scientific">Ovis ammon polii</name>
    <dbReference type="NCBI Taxonomy" id="230172"/>
    <lineage>
        <taxon>Eukaryota</taxon>
        <taxon>Metazoa</taxon>
        <taxon>Chordata</taxon>
        <taxon>Craniata</taxon>
        <taxon>Vertebrata</taxon>
        <taxon>Euteleostomi</taxon>
        <taxon>Mammalia</taxon>
        <taxon>Eutheria</taxon>
        <taxon>Laurasiatheria</taxon>
        <taxon>Artiodactyla</taxon>
        <taxon>Ruminantia</taxon>
        <taxon>Pecora</taxon>
        <taxon>Bovidae</taxon>
        <taxon>Caprinae</taxon>
        <taxon>Ovis</taxon>
    </lineage>
</organism>
<gene>
    <name evidence="1" type="ORF">MG293_004084</name>
</gene>
<evidence type="ECO:0000313" key="1">
    <source>
        <dbReference type="EMBL" id="KAI4547529.1"/>
    </source>
</evidence>
<reference evidence="1" key="1">
    <citation type="submission" date="2022-03" db="EMBL/GenBank/DDBJ databases">
        <title>Genomic analyses of argali, domestic sheep and their hybrids provide insights into chromosomal evolution, heterosis and genetic basis of agronomic traits.</title>
        <authorList>
            <person name="Li M."/>
        </authorList>
    </citation>
    <scope>NUCLEOTIDE SEQUENCE</scope>
    <source>
        <strain evidence="1">CAU-MHL-2022a</strain>
        <tissue evidence="1">Skin</tissue>
    </source>
</reference>
<accession>A0AAD4UML8</accession>
<dbReference type="Proteomes" id="UP001214576">
    <property type="component" value="Unassembled WGS sequence"/>
</dbReference>
<dbReference type="EMBL" id="JAKZEL010000002">
    <property type="protein sequence ID" value="KAI4547529.1"/>
    <property type="molecule type" value="Genomic_DNA"/>
</dbReference>
<name>A0AAD4UML8_OVIAM</name>
<dbReference type="AlphaFoldDB" id="A0AAD4UML8"/>
<proteinExistence type="predicted"/>
<comment type="caution">
    <text evidence="1">The sequence shown here is derived from an EMBL/GenBank/DDBJ whole genome shotgun (WGS) entry which is preliminary data.</text>
</comment>
<keyword evidence="2" id="KW-1185">Reference proteome</keyword>
<protein>
    <submittedName>
        <fullName evidence="1">Uncharacterized protein</fullName>
    </submittedName>
</protein>
<sequence>MSGGLGLRRSPEMSGKIEKAAELWKVGSSGTGNRAGYTDFGRCWFPRLNRDTLLRSASEVDPEGRVTCRLWLEYRKDVFTAFLEGFLCIRLCAEHLKHRAY</sequence>
<evidence type="ECO:0000313" key="2">
    <source>
        <dbReference type="Proteomes" id="UP001214576"/>
    </source>
</evidence>